<evidence type="ECO:0008006" key="7">
    <source>
        <dbReference type="Google" id="ProtNLM"/>
    </source>
</evidence>
<protein>
    <recommendedName>
        <fullName evidence="7">Poly(3-hydroxyalkanoate) polymerase subunit PhaE</fullName>
    </recommendedName>
</protein>
<organism evidence="3 5">
    <name type="scientific">Candidatus Chlorohelix allophototropha</name>
    <dbReference type="NCBI Taxonomy" id="3003348"/>
    <lineage>
        <taxon>Bacteria</taxon>
        <taxon>Bacillati</taxon>
        <taxon>Chloroflexota</taxon>
        <taxon>Chloroflexia</taxon>
        <taxon>Candidatus Chloroheliales</taxon>
        <taxon>Candidatus Chloroheliaceae</taxon>
        <taxon>Candidatus Chlorohelix</taxon>
    </lineage>
</organism>
<name>A0A8T7M8V5_9CHLR</name>
<evidence type="ECO:0000313" key="3">
    <source>
        <dbReference type="EMBL" id="NWJ48549.1"/>
    </source>
</evidence>
<reference evidence="3 5" key="1">
    <citation type="submission" date="2020-06" db="EMBL/GenBank/DDBJ databases">
        <title>Anoxygenic phototrophic Chloroflexota member uses a Type I reaction center.</title>
        <authorList>
            <person name="Tsuji J.M."/>
            <person name="Shaw N.A."/>
            <person name="Nagashima S."/>
            <person name="Venkiteswaran J."/>
            <person name="Schiff S.L."/>
            <person name="Hanada S."/>
            <person name="Tank M."/>
            <person name="Neufeld J.D."/>
        </authorList>
    </citation>
    <scope>NUCLEOTIDE SEQUENCE [LARGE SCALE GENOMIC DNA]</scope>
    <source>
        <strain evidence="3">L227-S17</strain>
    </source>
</reference>
<sequence length="185" mass="20389">MSDETKSGSPMDPFNFWKKMMDASEEMSSNAMNQFVNTEKFAASMGKNMESAMTMQKVLQDNMEKYLHLQGLPTLHDFTRLSSQIVDIDARLDDLQEKIESNSTSAEIRKISGHVGNLEVRLSKIENTLEQIMKALNLQAAATDDKAVAETQSAAEGDAGYYPLGEASPVSKKSAKRKATAETAE</sequence>
<feature type="coiled-coil region" evidence="1">
    <location>
        <begin position="78"/>
        <end position="135"/>
    </location>
</feature>
<dbReference type="Gene3D" id="1.10.287.1490">
    <property type="match status" value="1"/>
</dbReference>
<dbReference type="AlphaFoldDB" id="A0A8T7M8V5"/>
<accession>A0A8T7M8V5</accession>
<evidence type="ECO:0000256" key="1">
    <source>
        <dbReference type="SAM" id="Coils"/>
    </source>
</evidence>
<dbReference type="RefSeq" id="WP_341470385.1">
    <property type="nucleotide sequence ID" value="NZ_CP128400.1"/>
</dbReference>
<dbReference type="EMBL" id="JACATZ010000003">
    <property type="protein sequence ID" value="NWJ48549.1"/>
    <property type="molecule type" value="Genomic_DNA"/>
</dbReference>
<feature type="region of interest" description="Disordered" evidence="2">
    <location>
        <begin position="145"/>
        <end position="185"/>
    </location>
</feature>
<dbReference type="EMBL" id="CP128400">
    <property type="protein sequence ID" value="WJW68480.1"/>
    <property type="molecule type" value="Genomic_DNA"/>
</dbReference>
<evidence type="ECO:0000313" key="5">
    <source>
        <dbReference type="Proteomes" id="UP000521676"/>
    </source>
</evidence>
<evidence type="ECO:0000313" key="6">
    <source>
        <dbReference type="Proteomes" id="UP001431572"/>
    </source>
</evidence>
<dbReference type="Proteomes" id="UP000521676">
    <property type="component" value="Unassembled WGS sequence"/>
</dbReference>
<proteinExistence type="predicted"/>
<dbReference type="Proteomes" id="UP001431572">
    <property type="component" value="Chromosome 2"/>
</dbReference>
<keyword evidence="6" id="KW-1185">Reference proteome</keyword>
<keyword evidence="1" id="KW-0175">Coiled coil</keyword>
<evidence type="ECO:0000313" key="4">
    <source>
        <dbReference type="EMBL" id="WJW68480.1"/>
    </source>
</evidence>
<reference evidence="4" key="2">
    <citation type="journal article" date="2024" name="Nature">
        <title>Anoxygenic phototroph of the Chloroflexota uses a type I reaction centre.</title>
        <authorList>
            <person name="Tsuji J.M."/>
            <person name="Shaw N.A."/>
            <person name="Nagashima S."/>
            <person name="Venkiteswaran J.J."/>
            <person name="Schiff S.L."/>
            <person name="Watanabe T."/>
            <person name="Fukui M."/>
            <person name="Hanada S."/>
            <person name="Tank M."/>
            <person name="Neufeld J.D."/>
        </authorList>
    </citation>
    <scope>NUCLEOTIDE SEQUENCE</scope>
    <source>
        <strain evidence="4">L227-S17</strain>
    </source>
</reference>
<evidence type="ECO:0000256" key="2">
    <source>
        <dbReference type="SAM" id="MobiDB-lite"/>
    </source>
</evidence>
<gene>
    <name evidence="3" type="ORF">HXX08_22045</name>
    <name evidence="4" type="ORF">OZ401_004093</name>
</gene>